<gene>
    <name evidence="3" type="ORF">BRAD3257_8100</name>
    <name evidence="2" type="ORF">JWS04_12500</name>
</gene>
<accession>A0A2U3QBD3</accession>
<dbReference type="InterPro" id="IPR012899">
    <property type="entry name" value="LTXXQ"/>
</dbReference>
<evidence type="ECO:0000313" key="2">
    <source>
        <dbReference type="EMBL" id="MBP0111887.1"/>
    </source>
</evidence>
<dbReference type="GO" id="GO:0042597">
    <property type="term" value="C:periplasmic space"/>
    <property type="evidence" value="ECO:0007669"/>
    <property type="project" value="InterPro"/>
</dbReference>
<sequence>MLKTVVIGTTALFLAASSIANAQSSQTSSPAIPERLNATDQNTLTDMRVDLVKAALQLTPDQEKLWPPVESAIRANAEDRRARIAKIQETVGRAANESRVELMRNRDPIAFLQQRSQALAQRSADLDKLAEAWQPLYGTLSQEQRRRMAALAIFVIHDMSNVVDRRRAQFQENED</sequence>
<dbReference type="KEGG" id="bvz:BRAD3257_8100"/>
<evidence type="ECO:0000313" key="5">
    <source>
        <dbReference type="Proteomes" id="UP000669317"/>
    </source>
</evidence>
<dbReference type="EMBL" id="LS398110">
    <property type="protein sequence ID" value="SPP98696.1"/>
    <property type="molecule type" value="Genomic_DNA"/>
</dbReference>
<name>A0A2U3QBD3_9BRAD</name>
<keyword evidence="1" id="KW-0732">Signal</keyword>
<reference evidence="2 5" key="2">
    <citation type="submission" date="2021-03" db="EMBL/GenBank/DDBJ databases">
        <title>Genome Sequence of Bradyrhizobium vignae strain ISRA400.</title>
        <authorList>
            <person name="Tisa L.S."/>
            <person name="Svistoonoff S."/>
            <person name="Hocher V."/>
            <person name="Fall S."/>
            <person name="Zaiya A."/>
            <person name="Naing D."/>
            <person name="Niang N."/>
            <person name="Diouf A."/>
            <person name="Dasylva M.C."/>
            <person name="Toure O."/>
            <person name="Gueye M."/>
            <person name="Gully D."/>
            <person name="Tisseyre P."/>
            <person name="Simpson S."/>
            <person name="Morris K."/>
            <person name="Thomas W.K."/>
        </authorList>
    </citation>
    <scope>NUCLEOTIDE SEQUENCE [LARGE SCALE GENOMIC DNA]</scope>
    <source>
        <strain evidence="2 5">ISRA400</strain>
    </source>
</reference>
<dbReference type="RefSeq" id="WP_122405684.1">
    <property type="nucleotide sequence ID" value="NZ_JAGIKT010000024.1"/>
</dbReference>
<evidence type="ECO:0000256" key="1">
    <source>
        <dbReference type="SAM" id="SignalP"/>
    </source>
</evidence>
<feature type="signal peptide" evidence="1">
    <location>
        <begin position="1"/>
        <end position="22"/>
    </location>
</feature>
<organism evidence="3 4">
    <name type="scientific">Bradyrhizobium vignae</name>
    <dbReference type="NCBI Taxonomy" id="1549949"/>
    <lineage>
        <taxon>Bacteria</taxon>
        <taxon>Pseudomonadati</taxon>
        <taxon>Pseudomonadota</taxon>
        <taxon>Alphaproteobacteria</taxon>
        <taxon>Hyphomicrobiales</taxon>
        <taxon>Nitrobacteraceae</taxon>
        <taxon>Bradyrhizobium</taxon>
    </lineage>
</organism>
<dbReference type="AlphaFoldDB" id="A0A2U3QBD3"/>
<keyword evidence="5" id="KW-1185">Reference proteome</keyword>
<dbReference type="Proteomes" id="UP000246085">
    <property type="component" value="Chromosome BRAD3257"/>
</dbReference>
<feature type="chain" id="PRO_5015788032" evidence="1">
    <location>
        <begin position="23"/>
        <end position="175"/>
    </location>
</feature>
<protein>
    <submittedName>
        <fullName evidence="2">Spy/CpxP family protein refolding chaperone</fullName>
    </submittedName>
</protein>
<evidence type="ECO:0000313" key="3">
    <source>
        <dbReference type="EMBL" id="SPP98696.1"/>
    </source>
</evidence>
<dbReference type="EMBL" id="JAGIKT010000024">
    <property type="protein sequence ID" value="MBP0111887.1"/>
    <property type="molecule type" value="Genomic_DNA"/>
</dbReference>
<evidence type="ECO:0000313" key="4">
    <source>
        <dbReference type="Proteomes" id="UP000246085"/>
    </source>
</evidence>
<proteinExistence type="predicted"/>
<reference evidence="3 4" key="1">
    <citation type="submission" date="2018-03" db="EMBL/GenBank/DDBJ databases">
        <authorList>
            <person name="Gully D."/>
        </authorList>
    </citation>
    <scope>NUCLEOTIDE SEQUENCE [LARGE SCALE GENOMIC DNA]</scope>
    <source>
        <strain evidence="3">ORS3257</strain>
    </source>
</reference>
<dbReference type="Proteomes" id="UP000669317">
    <property type="component" value="Unassembled WGS sequence"/>
</dbReference>
<dbReference type="Pfam" id="PF07813">
    <property type="entry name" value="LTXXQ"/>
    <property type="match status" value="1"/>
</dbReference>